<dbReference type="EMBL" id="JPVQ01000022">
    <property type="protein sequence ID" value="KGR90282.1"/>
    <property type="molecule type" value="Genomic_DNA"/>
</dbReference>
<dbReference type="Proteomes" id="UP000030595">
    <property type="component" value="Unassembled WGS sequence"/>
</dbReference>
<proteinExistence type="predicted"/>
<sequence length="169" mass="19462">MQQLQQYQYNDSMVFVDLAAFAAMLMAMLIIAIIFAIIGYILSAIIYSNTAKANGFHEIAFMSWIPFINVYMMFAFGAKKSTMEAVKSEALKYTLIFFGLIIISFIPFIGFLSSIALIILMVYFYYRLFFRWTGEQGKSVLFVVLTYITCGIFFFVYGFMKMKKTFVAL</sequence>
<keyword evidence="1" id="KW-0472">Membrane</keyword>
<protein>
    <submittedName>
        <fullName evidence="2">Membrane protein</fullName>
    </submittedName>
</protein>
<comment type="caution">
    <text evidence="2">The sequence shown here is derived from an EMBL/GenBank/DDBJ whole genome shotgun (WGS) entry which is preliminary data.</text>
</comment>
<evidence type="ECO:0000256" key="1">
    <source>
        <dbReference type="SAM" id="Phobius"/>
    </source>
</evidence>
<evidence type="ECO:0000313" key="2">
    <source>
        <dbReference type="EMBL" id="KGR90282.1"/>
    </source>
</evidence>
<reference evidence="2 3" key="1">
    <citation type="submission" date="2014-02" db="EMBL/GenBank/DDBJ databases">
        <title>Draft genome sequence of Lysinibacillus massiliensis CCUG 49529.</title>
        <authorList>
            <person name="Zhang F."/>
            <person name="Wang G."/>
            <person name="Zhang L."/>
        </authorList>
    </citation>
    <scope>NUCLEOTIDE SEQUENCE [LARGE SCALE GENOMIC DNA]</scope>
    <source>
        <strain evidence="2 3">CCUG 49529</strain>
    </source>
</reference>
<dbReference type="RefSeq" id="WP_036177258.1">
    <property type="nucleotide sequence ID" value="NZ_AVCZ01000022.1"/>
</dbReference>
<feature type="transmembrane region" description="Helical" evidence="1">
    <location>
        <begin position="20"/>
        <end position="47"/>
    </location>
</feature>
<feature type="transmembrane region" description="Helical" evidence="1">
    <location>
        <begin position="59"/>
        <end position="76"/>
    </location>
</feature>
<keyword evidence="1" id="KW-0812">Transmembrane</keyword>
<evidence type="ECO:0000313" key="3">
    <source>
        <dbReference type="Proteomes" id="UP000030595"/>
    </source>
</evidence>
<name>A0A0A3JTH8_9BACL</name>
<dbReference type="eggNOG" id="ENOG5033YSV">
    <property type="taxonomic scope" value="Bacteria"/>
</dbReference>
<dbReference type="AlphaFoldDB" id="A0A0A3JTH8"/>
<keyword evidence="1" id="KW-1133">Transmembrane helix</keyword>
<organism evidence="2 3">
    <name type="scientific">Ureibacillus massiliensis 4400831 = CIP 108448 = CCUG 49529</name>
    <dbReference type="NCBI Taxonomy" id="1211035"/>
    <lineage>
        <taxon>Bacteria</taxon>
        <taxon>Bacillati</taxon>
        <taxon>Bacillota</taxon>
        <taxon>Bacilli</taxon>
        <taxon>Bacillales</taxon>
        <taxon>Caryophanaceae</taxon>
        <taxon>Ureibacillus</taxon>
    </lineage>
</organism>
<feature type="transmembrane region" description="Helical" evidence="1">
    <location>
        <begin position="140"/>
        <end position="160"/>
    </location>
</feature>
<feature type="transmembrane region" description="Helical" evidence="1">
    <location>
        <begin position="96"/>
        <end position="128"/>
    </location>
</feature>
<keyword evidence="3" id="KW-1185">Reference proteome</keyword>
<accession>A0A0A3JTH8</accession>
<gene>
    <name evidence="2" type="ORF">CD30_12505</name>
</gene>